<evidence type="ECO:0000256" key="1">
    <source>
        <dbReference type="SAM" id="Phobius"/>
    </source>
</evidence>
<reference evidence="2 3" key="1">
    <citation type="submission" date="2018-10" db="EMBL/GenBank/DDBJ databases">
        <title>A high-quality apple genome assembly.</title>
        <authorList>
            <person name="Hu J."/>
        </authorList>
    </citation>
    <scope>NUCLEOTIDE SEQUENCE [LARGE SCALE GENOMIC DNA]</scope>
    <source>
        <strain evidence="3">cv. HFTH1</strain>
        <tissue evidence="2">Young leaf</tissue>
    </source>
</reference>
<dbReference type="Proteomes" id="UP000290289">
    <property type="component" value="Chromosome 7"/>
</dbReference>
<keyword evidence="1" id="KW-0472">Membrane</keyword>
<protein>
    <submittedName>
        <fullName evidence="2">Uncharacterized protein</fullName>
    </submittedName>
</protein>
<accession>A0A498JDS0</accession>
<dbReference type="AlphaFoldDB" id="A0A498JDS0"/>
<feature type="transmembrane region" description="Helical" evidence="1">
    <location>
        <begin position="38"/>
        <end position="58"/>
    </location>
</feature>
<evidence type="ECO:0000313" key="2">
    <source>
        <dbReference type="EMBL" id="RXH93848.1"/>
    </source>
</evidence>
<evidence type="ECO:0000313" key="3">
    <source>
        <dbReference type="Proteomes" id="UP000290289"/>
    </source>
</evidence>
<keyword evidence="1" id="KW-1133">Transmembrane helix</keyword>
<keyword evidence="1" id="KW-0812">Transmembrane</keyword>
<proteinExistence type="predicted"/>
<organism evidence="2 3">
    <name type="scientific">Malus domestica</name>
    <name type="common">Apple</name>
    <name type="synonym">Pyrus malus</name>
    <dbReference type="NCBI Taxonomy" id="3750"/>
    <lineage>
        <taxon>Eukaryota</taxon>
        <taxon>Viridiplantae</taxon>
        <taxon>Streptophyta</taxon>
        <taxon>Embryophyta</taxon>
        <taxon>Tracheophyta</taxon>
        <taxon>Spermatophyta</taxon>
        <taxon>Magnoliopsida</taxon>
        <taxon>eudicotyledons</taxon>
        <taxon>Gunneridae</taxon>
        <taxon>Pentapetalae</taxon>
        <taxon>rosids</taxon>
        <taxon>fabids</taxon>
        <taxon>Rosales</taxon>
        <taxon>Rosaceae</taxon>
        <taxon>Amygdaloideae</taxon>
        <taxon>Maleae</taxon>
        <taxon>Malus</taxon>
    </lineage>
</organism>
<name>A0A498JDS0_MALDO</name>
<sequence>MCGDGEQLKRGQRQDMEVVLEKRDDVDWAYRGERAANVVLASSLLYMWVFSSVFLFSLPFELFLTLWHATLGESVTEVAQDALAAEYGQEKNMTGL</sequence>
<gene>
    <name evidence="2" type="ORF">DVH24_015915</name>
</gene>
<dbReference type="EMBL" id="RDQH01000333">
    <property type="protein sequence ID" value="RXH93848.1"/>
    <property type="molecule type" value="Genomic_DNA"/>
</dbReference>
<comment type="caution">
    <text evidence="2">The sequence shown here is derived from an EMBL/GenBank/DDBJ whole genome shotgun (WGS) entry which is preliminary data.</text>
</comment>
<keyword evidence="3" id="KW-1185">Reference proteome</keyword>